<dbReference type="Proteomes" id="UP000591131">
    <property type="component" value="Unassembled WGS sequence"/>
</dbReference>
<protein>
    <submittedName>
        <fullName evidence="2">Uncharacterized protein</fullName>
    </submittedName>
</protein>
<dbReference type="OrthoDB" id="10455598at2759"/>
<keyword evidence="3" id="KW-1185">Reference proteome</keyword>
<gene>
    <name evidence="2" type="ORF">FOL47_001971</name>
</gene>
<evidence type="ECO:0000313" key="2">
    <source>
        <dbReference type="EMBL" id="KAF4677385.1"/>
    </source>
</evidence>
<sequence length="248" mass="28506">MSVADRVDKELDLLKVTKVNTKKQPKSCPLCHKIFSKFAGENQQRRHIDACRKRKGIASLPTPQAQAPPPTDKTKSGKEFNFKRLSLTAEFERLARERAVPLDCLINGATSLGNPEEVNTYRSRILKDTRDLAAKVRQLASETRPLVESLGWARYFPRAAFNWGFQSYVAGDRMLLGRAWQQRCRQRQSDLLDLNTDPRCVVALSVIDLSTAFAELEFRYHKPRERLNTRRRENNKMKKKMMAVKTEG</sequence>
<comment type="caution">
    <text evidence="2">The sequence shown here is derived from an EMBL/GenBank/DDBJ whole genome shotgun (WGS) entry which is preliminary data.</text>
</comment>
<organism evidence="2 3">
    <name type="scientific">Perkinsus chesapeaki</name>
    <name type="common">Clam parasite</name>
    <name type="synonym">Perkinsus andrewsi</name>
    <dbReference type="NCBI Taxonomy" id="330153"/>
    <lineage>
        <taxon>Eukaryota</taxon>
        <taxon>Sar</taxon>
        <taxon>Alveolata</taxon>
        <taxon>Perkinsozoa</taxon>
        <taxon>Perkinsea</taxon>
        <taxon>Perkinsida</taxon>
        <taxon>Perkinsidae</taxon>
        <taxon>Perkinsus</taxon>
    </lineage>
</organism>
<feature type="region of interest" description="Disordered" evidence="1">
    <location>
        <begin position="57"/>
        <end position="77"/>
    </location>
</feature>
<evidence type="ECO:0000256" key="1">
    <source>
        <dbReference type="SAM" id="MobiDB-lite"/>
    </source>
</evidence>
<name>A0A7J6N0K8_PERCH</name>
<dbReference type="AlphaFoldDB" id="A0A7J6N0K8"/>
<dbReference type="EMBL" id="JAAPAO010000015">
    <property type="protein sequence ID" value="KAF4677385.1"/>
    <property type="molecule type" value="Genomic_DNA"/>
</dbReference>
<evidence type="ECO:0000313" key="3">
    <source>
        <dbReference type="Proteomes" id="UP000591131"/>
    </source>
</evidence>
<proteinExistence type="predicted"/>
<reference evidence="2 3" key="1">
    <citation type="submission" date="2020-04" db="EMBL/GenBank/DDBJ databases">
        <title>Perkinsus chesapeaki whole genome sequence.</title>
        <authorList>
            <person name="Bogema D.R."/>
        </authorList>
    </citation>
    <scope>NUCLEOTIDE SEQUENCE [LARGE SCALE GENOMIC DNA]</scope>
    <source>
        <strain evidence="2">ATCC PRA-425</strain>
    </source>
</reference>
<accession>A0A7J6N0K8</accession>